<accession>K9YTS7</accession>
<proteinExistence type="predicted"/>
<name>K9YTS7_DACS8</name>
<reference evidence="1" key="1">
    <citation type="submission" date="2012-04" db="EMBL/GenBank/DDBJ databases">
        <title>Finished genome of Dactylococcopsis salina PCC 8305.</title>
        <authorList>
            <consortium name="US DOE Joint Genome Institute"/>
            <person name="Gugger M."/>
            <person name="Coursin T."/>
            <person name="Rippka R."/>
            <person name="Tandeau De Marsac N."/>
            <person name="Huntemann M."/>
            <person name="Wei C.-L."/>
            <person name="Han J."/>
            <person name="Detter J.C."/>
            <person name="Han C."/>
            <person name="Tapia R."/>
            <person name="Daligault H."/>
            <person name="Chen A."/>
            <person name="Krypides N."/>
            <person name="Mavromatis K."/>
            <person name="Markowitz V."/>
            <person name="Szeto E."/>
            <person name="Ivanova N."/>
            <person name="Ovchinnikova G."/>
            <person name="Pagani I."/>
            <person name="Pati A."/>
            <person name="Goodwin L."/>
            <person name="Peters L."/>
            <person name="Pitluck S."/>
            <person name="Woyke T."/>
            <person name="Kerfeld C."/>
        </authorList>
    </citation>
    <scope>NUCLEOTIDE SEQUENCE [LARGE SCALE GENOMIC DNA]</scope>
    <source>
        <strain evidence="1">PCC 8305</strain>
    </source>
</reference>
<dbReference type="OrthoDB" id="517518at2"/>
<organism evidence="1 2">
    <name type="scientific">Dactylococcopsis salina (strain PCC 8305)</name>
    <name type="common">Myxobactron salinum</name>
    <dbReference type="NCBI Taxonomy" id="13035"/>
    <lineage>
        <taxon>Bacteria</taxon>
        <taxon>Bacillati</taxon>
        <taxon>Cyanobacteriota</taxon>
        <taxon>Cyanophyceae</taxon>
        <taxon>Nodosilineales</taxon>
        <taxon>Cymatolegaceae</taxon>
        <taxon>Dactylococcopsis</taxon>
    </lineage>
</organism>
<dbReference type="HOGENOM" id="CLU_2141774_0_0_3"/>
<keyword evidence="2" id="KW-1185">Reference proteome</keyword>
<dbReference type="Proteomes" id="UP000010482">
    <property type="component" value="Chromosome"/>
</dbReference>
<evidence type="ECO:0000313" key="2">
    <source>
        <dbReference type="Proteomes" id="UP000010482"/>
    </source>
</evidence>
<protein>
    <submittedName>
        <fullName evidence="1">Uncharacterized protein</fullName>
    </submittedName>
</protein>
<dbReference type="KEGG" id="dsl:Dacsa_1025"/>
<dbReference type="RefSeq" id="WP_015228750.1">
    <property type="nucleotide sequence ID" value="NC_019780.1"/>
</dbReference>
<dbReference type="AlphaFoldDB" id="K9YTS7"/>
<gene>
    <name evidence="1" type="ORF">Dacsa_1025</name>
</gene>
<dbReference type="EMBL" id="CP003944">
    <property type="protein sequence ID" value="AFZ49740.1"/>
    <property type="molecule type" value="Genomic_DNA"/>
</dbReference>
<sequence>MHWYLRVAGAFELVILCLVQKQAPQRFQWQDNEQNSAKSELIYQKNDRKSFRLSMYKIITQLLAQGKSEEVIKNQRIQYQITPIERDSNWQEFKRFYTPIVSIHRLIFPLIP</sequence>
<evidence type="ECO:0000313" key="1">
    <source>
        <dbReference type="EMBL" id="AFZ49740.1"/>
    </source>
</evidence>